<dbReference type="Proteomes" id="UP001138681">
    <property type="component" value="Unassembled WGS sequence"/>
</dbReference>
<gene>
    <name evidence="2" type="ORF">KCG46_04635</name>
</gene>
<dbReference type="AlphaFoldDB" id="A0A9X1JKC1"/>
<proteinExistence type="predicted"/>
<keyword evidence="1" id="KW-0472">Membrane</keyword>
<protein>
    <recommendedName>
        <fullName evidence="4">TNase-like domain-containing protein</fullName>
    </recommendedName>
</protein>
<dbReference type="RefSeq" id="WP_218404131.1">
    <property type="nucleotide sequence ID" value="NZ_JAGSPC010000001.1"/>
</dbReference>
<accession>A0A9X1JKC1</accession>
<keyword evidence="1" id="KW-1133">Transmembrane helix</keyword>
<feature type="transmembrane region" description="Helical" evidence="1">
    <location>
        <begin position="21"/>
        <end position="43"/>
    </location>
</feature>
<sequence>MFKRAPRKPKFRKTRRSAGIASWWTLWRVPILLAVVSAGWWFLYRPYVAEQGWQQVTYRFAQCGQPWSGAQGCVVDGDTLIIGSGPKRRRIRITGFDAPELDGACPAEIERARRAKVELHTWLAIGPFEWSGEDEPPRDQYGRELREISRPLESGGRDYLAQHMLSRSLASESGWGAIRTDWCT</sequence>
<keyword evidence="1" id="KW-0812">Transmembrane</keyword>
<evidence type="ECO:0000313" key="3">
    <source>
        <dbReference type="Proteomes" id="UP001138681"/>
    </source>
</evidence>
<keyword evidence="3" id="KW-1185">Reference proteome</keyword>
<name>A0A9X1JKC1_9SPHN</name>
<evidence type="ECO:0000256" key="1">
    <source>
        <dbReference type="SAM" id="Phobius"/>
    </source>
</evidence>
<evidence type="ECO:0008006" key="4">
    <source>
        <dbReference type="Google" id="ProtNLM"/>
    </source>
</evidence>
<reference evidence="2" key="1">
    <citation type="submission" date="2021-04" db="EMBL/GenBank/DDBJ databases">
        <authorList>
            <person name="Pira H."/>
            <person name="Risdian C."/>
            <person name="Wink J."/>
        </authorList>
    </citation>
    <scope>NUCLEOTIDE SEQUENCE</scope>
    <source>
        <strain evidence="2">WH158</strain>
    </source>
</reference>
<evidence type="ECO:0000313" key="2">
    <source>
        <dbReference type="EMBL" id="MBV7258865.1"/>
    </source>
</evidence>
<organism evidence="2 3">
    <name type="scientific">Erythrobacter crassostreae</name>
    <dbReference type="NCBI Taxonomy" id="2828328"/>
    <lineage>
        <taxon>Bacteria</taxon>
        <taxon>Pseudomonadati</taxon>
        <taxon>Pseudomonadota</taxon>
        <taxon>Alphaproteobacteria</taxon>
        <taxon>Sphingomonadales</taxon>
        <taxon>Erythrobacteraceae</taxon>
        <taxon>Erythrobacter/Porphyrobacter group</taxon>
        <taxon>Erythrobacter</taxon>
    </lineage>
</organism>
<comment type="caution">
    <text evidence="2">The sequence shown here is derived from an EMBL/GenBank/DDBJ whole genome shotgun (WGS) entry which is preliminary data.</text>
</comment>
<dbReference type="EMBL" id="JAGSPC010000001">
    <property type="protein sequence ID" value="MBV7258865.1"/>
    <property type="molecule type" value="Genomic_DNA"/>
</dbReference>